<reference evidence="2 3" key="2">
    <citation type="submission" date="2016-08" db="EMBL/GenBank/DDBJ databases">
        <title>Pervasive Adenine N6-methylation of Active Genes in Fungi.</title>
        <authorList>
            <consortium name="DOE Joint Genome Institute"/>
            <person name="Mondo S.J."/>
            <person name="Dannebaum R.O."/>
            <person name="Kuo R.C."/>
            <person name="Labutti K."/>
            <person name="Haridas S."/>
            <person name="Kuo A."/>
            <person name="Salamov A."/>
            <person name="Ahrendt S.R."/>
            <person name="Lipzen A."/>
            <person name="Sullivan W."/>
            <person name="Andreopoulos W.B."/>
            <person name="Clum A."/>
            <person name="Lindquist E."/>
            <person name="Daum C."/>
            <person name="Ramamoorthy G.K."/>
            <person name="Gryganskyi A."/>
            <person name="Culley D."/>
            <person name="Magnuson J.K."/>
            <person name="James T.Y."/>
            <person name="O'Malley M.A."/>
            <person name="Stajich J.E."/>
            <person name="Spatafora J.W."/>
            <person name="Visel A."/>
            <person name="Grigoriev I.V."/>
        </authorList>
    </citation>
    <scope>NUCLEOTIDE SEQUENCE [LARGE SCALE GENOMIC DNA]</scope>
    <source>
        <strain evidence="2 3">S4</strain>
    </source>
</reference>
<keyword evidence="3" id="KW-1185">Reference proteome</keyword>
<gene>
    <name evidence="2" type="ORF">BCR32DRAFT_330858</name>
</gene>
<sequence>MKTSHILLCAAMLCTFQLGNKQVYAAGHHHHPHNPIKKEVKNEIYFPPKINEDQDFYIVDIKNGKENGKRYRLENCRYCSDQKEIYCEFLKKLNKYQYRITIPLINEPTCEIKDQKEFTKAKLWVMEENKYVYKPSNELYSYGKTKFYSNTLYAHERFQLWLDDNDECIMNADFTDASISRI</sequence>
<feature type="signal peptide" evidence="1">
    <location>
        <begin position="1"/>
        <end position="25"/>
    </location>
</feature>
<organism evidence="2 3">
    <name type="scientific">Anaeromyces robustus</name>
    <dbReference type="NCBI Taxonomy" id="1754192"/>
    <lineage>
        <taxon>Eukaryota</taxon>
        <taxon>Fungi</taxon>
        <taxon>Fungi incertae sedis</taxon>
        <taxon>Chytridiomycota</taxon>
        <taxon>Chytridiomycota incertae sedis</taxon>
        <taxon>Neocallimastigomycetes</taxon>
        <taxon>Neocallimastigales</taxon>
        <taxon>Neocallimastigaceae</taxon>
        <taxon>Anaeromyces</taxon>
    </lineage>
</organism>
<evidence type="ECO:0000313" key="2">
    <source>
        <dbReference type="EMBL" id="ORX63475.1"/>
    </source>
</evidence>
<dbReference type="EMBL" id="MCFG01000630">
    <property type="protein sequence ID" value="ORX63475.1"/>
    <property type="molecule type" value="Genomic_DNA"/>
</dbReference>
<comment type="caution">
    <text evidence="2">The sequence shown here is derived from an EMBL/GenBank/DDBJ whole genome shotgun (WGS) entry which is preliminary data.</text>
</comment>
<evidence type="ECO:0000256" key="1">
    <source>
        <dbReference type="SAM" id="SignalP"/>
    </source>
</evidence>
<name>A0A1Y1VQZ8_9FUNG</name>
<reference evidence="2 3" key="1">
    <citation type="submission" date="2016-08" db="EMBL/GenBank/DDBJ databases">
        <title>A Parts List for Fungal Cellulosomes Revealed by Comparative Genomics.</title>
        <authorList>
            <consortium name="DOE Joint Genome Institute"/>
            <person name="Haitjema C.H."/>
            <person name="Gilmore S.P."/>
            <person name="Henske J.K."/>
            <person name="Solomon K.V."/>
            <person name="De Groot R."/>
            <person name="Kuo A."/>
            <person name="Mondo S.J."/>
            <person name="Salamov A.A."/>
            <person name="Labutti K."/>
            <person name="Zhao Z."/>
            <person name="Chiniquy J."/>
            <person name="Barry K."/>
            <person name="Brewer H.M."/>
            <person name="Purvine S.O."/>
            <person name="Wright A.T."/>
            <person name="Boxma B."/>
            <person name="Van Alen T."/>
            <person name="Hackstein J.H."/>
            <person name="Baker S.E."/>
            <person name="Grigoriev I.V."/>
            <person name="O'Malley M.A."/>
        </authorList>
    </citation>
    <scope>NUCLEOTIDE SEQUENCE [LARGE SCALE GENOMIC DNA]</scope>
    <source>
        <strain evidence="2 3">S4</strain>
    </source>
</reference>
<protein>
    <submittedName>
        <fullName evidence="2">Uncharacterized protein</fullName>
    </submittedName>
</protein>
<feature type="non-terminal residue" evidence="2">
    <location>
        <position position="182"/>
    </location>
</feature>
<dbReference type="OrthoDB" id="10414231at2759"/>
<proteinExistence type="predicted"/>
<dbReference type="AlphaFoldDB" id="A0A1Y1VQZ8"/>
<feature type="chain" id="PRO_5012688708" evidence="1">
    <location>
        <begin position="26"/>
        <end position="182"/>
    </location>
</feature>
<evidence type="ECO:0000313" key="3">
    <source>
        <dbReference type="Proteomes" id="UP000193944"/>
    </source>
</evidence>
<accession>A0A1Y1VQZ8</accession>
<keyword evidence="1" id="KW-0732">Signal</keyword>
<dbReference type="Proteomes" id="UP000193944">
    <property type="component" value="Unassembled WGS sequence"/>
</dbReference>